<dbReference type="RefSeq" id="WP_033496379.1">
    <property type="nucleotide sequence ID" value="NZ_JBDOCD010000007.1"/>
</dbReference>
<feature type="active site" description="Proton donor" evidence="3">
    <location>
        <position position="206"/>
    </location>
</feature>
<dbReference type="InterPro" id="IPR050967">
    <property type="entry name" value="Thiamine_Salvage_TenA"/>
</dbReference>
<feature type="binding site" evidence="4">
    <location>
        <position position="46"/>
    </location>
    <ligand>
        <name>substrate</name>
    </ligand>
</feature>
<reference evidence="6 7" key="1">
    <citation type="submission" date="2014-03" db="EMBL/GenBank/DDBJ databases">
        <title>Genomics of Bifidobacteria.</title>
        <authorList>
            <person name="Ventura M."/>
            <person name="Milani C."/>
            <person name="Lugli G.A."/>
        </authorList>
    </citation>
    <scope>NUCLEOTIDE SEQUENCE [LARGE SCALE GENOMIC DNA]</scope>
    <source>
        <strain evidence="6 7">LMG 21775</strain>
    </source>
</reference>
<evidence type="ECO:0000256" key="1">
    <source>
        <dbReference type="ARBA" id="ARBA00004948"/>
    </source>
</evidence>
<keyword evidence="7" id="KW-1185">Reference proteome</keyword>
<dbReference type="GO" id="GO:0050334">
    <property type="term" value="F:thiaminase activity"/>
    <property type="evidence" value="ECO:0007669"/>
    <property type="project" value="UniProtKB-UniRule"/>
</dbReference>
<dbReference type="CDD" id="cd19358">
    <property type="entry name" value="TenA_E_Spr0628-like"/>
    <property type="match status" value="1"/>
</dbReference>
<dbReference type="Proteomes" id="UP000029050">
    <property type="component" value="Unassembled WGS sequence"/>
</dbReference>
<feature type="binding site" evidence="4">
    <location>
        <position position="84"/>
    </location>
    <ligand>
        <name>substrate</name>
    </ligand>
</feature>
<protein>
    <recommendedName>
        <fullName evidence="2">Aminopyrimidine aminohydrolase</fullName>
        <ecNumber evidence="2">3.5.99.2</ecNumber>
    </recommendedName>
</protein>
<dbReference type="PANTHER" id="PTHR43198:SF2">
    <property type="entry name" value="SI:CH1073-67J19.1-RELATED"/>
    <property type="match status" value="1"/>
</dbReference>
<evidence type="ECO:0000256" key="3">
    <source>
        <dbReference type="PIRSR" id="PIRSR003170-1"/>
    </source>
</evidence>
<evidence type="ECO:0000256" key="2">
    <source>
        <dbReference type="PIRNR" id="PIRNR003170"/>
    </source>
</evidence>
<dbReference type="Gene3D" id="1.20.910.10">
    <property type="entry name" value="Heme oxygenase-like"/>
    <property type="match status" value="1"/>
</dbReference>
<dbReference type="PIRSF" id="PIRSF003170">
    <property type="entry name" value="Pet18p"/>
    <property type="match status" value="1"/>
</dbReference>
<feature type="binding site" evidence="4">
    <location>
        <position position="138"/>
    </location>
    <ligand>
        <name>substrate</name>
    </ligand>
</feature>
<dbReference type="SUPFAM" id="SSF48613">
    <property type="entry name" value="Heme oxygenase-like"/>
    <property type="match status" value="1"/>
</dbReference>
<dbReference type="InterPro" id="IPR004305">
    <property type="entry name" value="Thiaminase-2/PQQC"/>
</dbReference>
<proteinExistence type="inferred from homology"/>
<dbReference type="AlphaFoldDB" id="A0A087CD27"/>
<dbReference type="PANTHER" id="PTHR43198">
    <property type="entry name" value="BIFUNCTIONAL TH2 PROTEIN"/>
    <property type="match status" value="1"/>
</dbReference>
<dbReference type="STRING" id="218140.BPSY_1585"/>
<dbReference type="GO" id="GO:0009228">
    <property type="term" value="P:thiamine biosynthetic process"/>
    <property type="evidence" value="ECO:0007669"/>
    <property type="project" value="UniProtKB-KW"/>
</dbReference>
<feature type="domain" description="Thiaminase-2/PQQC" evidence="5">
    <location>
        <begin position="17"/>
        <end position="215"/>
    </location>
</feature>
<dbReference type="InterPro" id="IPR026285">
    <property type="entry name" value="TenA_E"/>
</dbReference>
<comment type="caution">
    <text evidence="6">The sequence shown here is derived from an EMBL/GenBank/DDBJ whole genome shotgun (WGS) entry which is preliminary data.</text>
</comment>
<evidence type="ECO:0000313" key="6">
    <source>
        <dbReference type="EMBL" id="KFI81177.1"/>
    </source>
</evidence>
<evidence type="ECO:0000259" key="5">
    <source>
        <dbReference type="Pfam" id="PF03070"/>
    </source>
</evidence>
<comment type="catalytic activity">
    <reaction evidence="2">
        <text>4-amino-5-aminomethyl-2-methylpyrimidine + H2O = 4-amino-5-hydroxymethyl-2-methylpyrimidine + NH4(+)</text>
        <dbReference type="Rhea" id="RHEA:31799"/>
        <dbReference type="ChEBI" id="CHEBI:15377"/>
        <dbReference type="ChEBI" id="CHEBI:16892"/>
        <dbReference type="ChEBI" id="CHEBI:28938"/>
        <dbReference type="ChEBI" id="CHEBI:63416"/>
        <dbReference type="EC" id="3.5.99.2"/>
    </reaction>
</comment>
<dbReference type="EMBL" id="JGZI01000010">
    <property type="protein sequence ID" value="KFI81177.1"/>
    <property type="molecule type" value="Genomic_DNA"/>
</dbReference>
<dbReference type="InterPro" id="IPR016084">
    <property type="entry name" value="Haem_Oase-like_multi-hlx"/>
</dbReference>
<comment type="catalytic activity">
    <reaction evidence="2">
        <text>thiamine + H2O = 5-(2-hydroxyethyl)-4-methylthiazole + 4-amino-5-hydroxymethyl-2-methylpyrimidine + H(+)</text>
        <dbReference type="Rhea" id="RHEA:17509"/>
        <dbReference type="ChEBI" id="CHEBI:15377"/>
        <dbReference type="ChEBI" id="CHEBI:15378"/>
        <dbReference type="ChEBI" id="CHEBI:16892"/>
        <dbReference type="ChEBI" id="CHEBI:17957"/>
        <dbReference type="ChEBI" id="CHEBI:18385"/>
        <dbReference type="EC" id="3.5.99.2"/>
    </reaction>
</comment>
<comment type="pathway">
    <text evidence="1 2">Cofactor biosynthesis; thiamine diphosphate biosynthesis.</text>
</comment>
<organism evidence="6 7">
    <name type="scientific">Bifidobacterium psychraerophilum</name>
    <dbReference type="NCBI Taxonomy" id="218140"/>
    <lineage>
        <taxon>Bacteria</taxon>
        <taxon>Bacillati</taxon>
        <taxon>Actinomycetota</taxon>
        <taxon>Actinomycetes</taxon>
        <taxon>Bifidobacteriales</taxon>
        <taxon>Bifidobacteriaceae</taxon>
        <taxon>Bifidobacterium</taxon>
    </lineage>
</organism>
<evidence type="ECO:0000256" key="4">
    <source>
        <dbReference type="PIRSR" id="PIRSR003170-2"/>
    </source>
</evidence>
<comment type="function">
    <text evidence="2">Catalyzes an amino-pyrimidine hydrolysis reaction at the C5' of the pyrimidine moiety of thiamine compounds, a reaction that is part of a thiamine salvage pathway. Thus, catalyzes the conversion of 4-amino-5-aminomethyl-2-methylpyrimidine to 4-amino-5-hydroxymethyl-2-methylpyrimidine (HMP).</text>
</comment>
<dbReference type="UniPathway" id="UPA00060"/>
<dbReference type="OrthoDB" id="3711545at2"/>
<dbReference type="Pfam" id="PF03070">
    <property type="entry name" value="TENA_THI-4"/>
    <property type="match status" value="1"/>
</dbReference>
<name>A0A087CD27_9BIFI</name>
<dbReference type="eggNOG" id="COG0819">
    <property type="taxonomic scope" value="Bacteria"/>
</dbReference>
<accession>A0A087CD27</accession>
<dbReference type="GO" id="GO:0005829">
    <property type="term" value="C:cytosol"/>
    <property type="evidence" value="ECO:0007669"/>
    <property type="project" value="TreeGrafter"/>
</dbReference>
<sequence length="225" mass="25841">MTQSAYELLRNRTGVEWDAAVNHRFVRELVHDQLADDVLRSYLIQDWQFSFDFYSLMGEAIATADTMPAKVRLGRQMGFIANDENTYFHERFAQFGVSERELESPELTPASAGFRGLYRDAVDAHSYAQALAVLLVAESLYLDWAETASDHGRSMPRLEQNIGWVNVHRGADFEEWVRFLIDEFDRVADPKDPDVVRCFEQAVHYELGFFDDAYDHAGDDSRNVA</sequence>
<keyword evidence="2" id="KW-0378">Hydrolase</keyword>
<dbReference type="EC" id="3.5.99.2" evidence="2"/>
<dbReference type="GeneID" id="98300771"/>
<keyword evidence="2" id="KW-0784">Thiamine biosynthesis</keyword>
<comment type="similarity">
    <text evidence="2">Belongs to the TenA family.</text>
</comment>
<gene>
    <name evidence="6" type="ORF">BPSY_1585</name>
</gene>
<dbReference type="GO" id="GO:0009229">
    <property type="term" value="P:thiamine diphosphate biosynthetic process"/>
    <property type="evidence" value="ECO:0007669"/>
    <property type="project" value="UniProtKB-UniPathway"/>
</dbReference>
<evidence type="ECO:0000313" key="7">
    <source>
        <dbReference type="Proteomes" id="UP000029050"/>
    </source>
</evidence>